<dbReference type="EMBL" id="RCDA01000002">
    <property type="protein sequence ID" value="RLK48796.1"/>
    <property type="molecule type" value="Genomic_DNA"/>
</dbReference>
<dbReference type="RefSeq" id="WP_121442433.1">
    <property type="nucleotide sequence ID" value="NZ_RCDA01000002.1"/>
</dbReference>
<keyword evidence="1" id="KW-0378">Hydrolase</keyword>
<dbReference type="PANTHER" id="PTHR37460:SF1">
    <property type="entry name" value="ENDONUCLEASE III"/>
    <property type="match status" value="1"/>
</dbReference>
<keyword evidence="2" id="KW-1185">Reference proteome</keyword>
<evidence type="ECO:0000313" key="1">
    <source>
        <dbReference type="EMBL" id="RLK48796.1"/>
    </source>
</evidence>
<keyword evidence="1" id="KW-0540">Nuclease</keyword>
<name>A0A498C2E2_9GAMM</name>
<comment type="caution">
    <text evidence="1">The sequence shown here is derived from an EMBL/GenBank/DDBJ whole genome shotgun (WGS) entry which is preliminary data.</text>
</comment>
<dbReference type="PANTHER" id="PTHR37460">
    <property type="entry name" value="ENDONUCLEASE III"/>
    <property type="match status" value="1"/>
</dbReference>
<dbReference type="Pfam" id="PF01986">
    <property type="entry name" value="DUF123"/>
    <property type="match status" value="1"/>
</dbReference>
<gene>
    <name evidence="1" type="ORF">DFR31_1908</name>
</gene>
<organism evidence="1 2">
    <name type="scientific">Alkalispirillum mobile</name>
    <dbReference type="NCBI Taxonomy" id="85925"/>
    <lineage>
        <taxon>Bacteria</taxon>
        <taxon>Pseudomonadati</taxon>
        <taxon>Pseudomonadota</taxon>
        <taxon>Gammaproteobacteria</taxon>
        <taxon>Chromatiales</taxon>
        <taxon>Ectothiorhodospiraceae</taxon>
        <taxon>Alkalispirillum</taxon>
    </lineage>
</organism>
<accession>A0A498C2E2</accession>
<keyword evidence="1" id="KW-0255">Endonuclease</keyword>
<dbReference type="GO" id="GO:0004519">
    <property type="term" value="F:endonuclease activity"/>
    <property type="evidence" value="ECO:0007669"/>
    <property type="project" value="UniProtKB-KW"/>
</dbReference>
<dbReference type="InterPro" id="IPR002837">
    <property type="entry name" value="DUF123"/>
</dbReference>
<dbReference type="CDD" id="cd10441">
    <property type="entry name" value="GIY-YIG_COG1833"/>
    <property type="match status" value="1"/>
</dbReference>
<dbReference type="Proteomes" id="UP000275461">
    <property type="component" value="Unassembled WGS sequence"/>
</dbReference>
<dbReference type="OrthoDB" id="9811593at2"/>
<protein>
    <submittedName>
        <fullName evidence="1">Uri superfamily endonuclease</fullName>
    </submittedName>
</protein>
<reference evidence="1 2" key="1">
    <citation type="submission" date="2018-10" db="EMBL/GenBank/DDBJ databases">
        <title>Genomic Encyclopedia of Type Strains, Phase IV (KMG-IV): sequencing the most valuable type-strain genomes for metagenomic binning, comparative biology and taxonomic classification.</title>
        <authorList>
            <person name="Goeker M."/>
        </authorList>
    </citation>
    <scope>NUCLEOTIDE SEQUENCE [LARGE SCALE GENOMIC DNA]</scope>
    <source>
        <strain evidence="1 2">DSM 12769</strain>
    </source>
</reference>
<sequence length="146" mass="16524">MANEVTYQLYIRLSRACRIQAGRLPYRRLPAGWYVYTGSARRNLAARVERHLRRDKPRRWHIDWLLTRREARVIHVVLSQAAECPLNAETGGEVLIPGFGASDCRAACGSHLRYLGSERPAAVPAESLHRRQPGLRALRTALGAEE</sequence>
<dbReference type="AlphaFoldDB" id="A0A498C2E2"/>
<proteinExistence type="predicted"/>
<evidence type="ECO:0000313" key="2">
    <source>
        <dbReference type="Proteomes" id="UP000275461"/>
    </source>
</evidence>